<feature type="transmembrane region" description="Helical" evidence="2">
    <location>
        <begin position="268"/>
        <end position="289"/>
    </location>
</feature>
<evidence type="ECO:0000313" key="3">
    <source>
        <dbReference type="EMBL" id="KAG7440548.1"/>
    </source>
</evidence>
<gene>
    <name evidence="3" type="ORF">BT62DRAFT_581187</name>
</gene>
<dbReference type="AlphaFoldDB" id="A0A9P7VGH0"/>
<keyword evidence="2" id="KW-0812">Transmembrane</keyword>
<feature type="compositionally biased region" description="Low complexity" evidence="1">
    <location>
        <begin position="122"/>
        <end position="141"/>
    </location>
</feature>
<comment type="caution">
    <text evidence="3">The sequence shown here is derived from an EMBL/GenBank/DDBJ whole genome shotgun (WGS) entry which is preliminary data.</text>
</comment>
<feature type="compositionally biased region" description="Polar residues" evidence="1">
    <location>
        <begin position="96"/>
        <end position="107"/>
    </location>
</feature>
<dbReference type="GeneID" id="66103793"/>
<proteinExistence type="predicted"/>
<keyword evidence="2" id="KW-1133">Transmembrane helix</keyword>
<evidence type="ECO:0000313" key="4">
    <source>
        <dbReference type="Proteomes" id="UP000812287"/>
    </source>
</evidence>
<evidence type="ECO:0000256" key="2">
    <source>
        <dbReference type="SAM" id="Phobius"/>
    </source>
</evidence>
<reference evidence="3" key="1">
    <citation type="submission" date="2020-11" db="EMBL/GenBank/DDBJ databases">
        <title>Adaptations for nitrogen fixation in a non-lichenized fungal sporocarp promotes dispersal by wood-feeding termites.</title>
        <authorList>
            <consortium name="DOE Joint Genome Institute"/>
            <person name="Koch R.A."/>
            <person name="Yoon G."/>
            <person name="Arayal U."/>
            <person name="Lail K."/>
            <person name="Amirebrahimi M."/>
            <person name="Labutti K."/>
            <person name="Lipzen A."/>
            <person name="Riley R."/>
            <person name="Barry K."/>
            <person name="Henrissat B."/>
            <person name="Grigoriev I.V."/>
            <person name="Herr J.R."/>
            <person name="Aime M.C."/>
        </authorList>
    </citation>
    <scope>NUCLEOTIDE SEQUENCE</scope>
    <source>
        <strain evidence="3">MCA 3950</strain>
    </source>
</reference>
<feature type="region of interest" description="Disordered" evidence="1">
    <location>
        <begin position="1"/>
        <end position="175"/>
    </location>
</feature>
<feature type="compositionally biased region" description="Polar residues" evidence="1">
    <location>
        <begin position="51"/>
        <end position="75"/>
    </location>
</feature>
<feature type="compositionally biased region" description="Polar residues" evidence="1">
    <location>
        <begin position="1"/>
        <end position="42"/>
    </location>
</feature>
<protein>
    <submittedName>
        <fullName evidence="3">Uncharacterized protein</fullName>
    </submittedName>
</protein>
<dbReference type="OrthoDB" id="3057032at2759"/>
<keyword evidence="2" id="KW-0472">Membrane</keyword>
<name>A0A9P7VGH0_9AGAR</name>
<sequence length="322" mass="34607">MVPSASSIYSSWSNDDQDVGSASSWEAESATHAASFNATPHETASPLVPLRSSSISGQETPYESYAASTTRSSVANMHAPSMLKPNAPLSPLRRSMTISESDVSSDAIQEYPRLMSPAKAFPSSPLNPSSTSPASESRSSTPSPPVGPRYIRPSSSTTQLLGRVPSEESRVLSTSRNSRGSMILYHISVPGDDAFKLDPPPSLRHLMSSESSRDSMMSISSDSKYPSLLSEHGLVPYAFDPNEDEGGFDKEDADLDARSSEQRLSWRGLVNMVALIAMLLCILGLFVIYPVTGYLRDDGKSQKIVENKWINATGQAILGSPA</sequence>
<dbReference type="RefSeq" id="XP_043034048.1">
    <property type="nucleotide sequence ID" value="XM_043181497.1"/>
</dbReference>
<organism evidence="3 4">
    <name type="scientific">Guyanagaster necrorhizus</name>
    <dbReference type="NCBI Taxonomy" id="856835"/>
    <lineage>
        <taxon>Eukaryota</taxon>
        <taxon>Fungi</taxon>
        <taxon>Dikarya</taxon>
        <taxon>Basidiomycota</taxon>
        <taxon>Agaricomycotina</taxon>
        <taxon>Agaricomycetes</taxon>
        <taxon>Agaricomycetidae</taxon>
        <taxon>Agaricales</taxon>
        <taxon>Marasmiineae</taxon>
        <taxon>Physalacriaceae</taxon>
        <taxon>Guyanagaster</taxon>
    </lineage>
</organism>
<dbReference type="Proteomes" id="UP000812287">
    <property type="component" value="Unassembled WGS sequence"/>
</dbReference>
<accession>A0A9P7VGH0</accession>
<dbReference type="EMBL" id="MU250570">
    <property type="protein sequence ID" value="KAG7440548.1"/>
    <property type="molecule type" value="Genomic_DNA"/>
</dbReference>
<keyword evidence="4" id="KW-1185">Reference proteome</keyword>
<evidence type="ECO:0000256" key="1">
    <source>
        <dbReference type="SAM" id="MobiDB-lite"/>
    </source>
</evidence>